<dbReference type="GO" id="GO:0003700">
    <property type="term" value="F:DNA-binding transcription factor activity"/>
    <property type="evidence" value="ECO:0007669"/>
    <property type="project" value="TreeGrafter"/>
</dbReference>
<sequence length="216" mass="22377">MDIEALALRSIWFAHLPAPLRAALLHAGRVARLDAGQWVFGEGDAETGVLLVLEGALRIEASVGAERDVLLNLAPAGAAFGQSRRGGGGPRLVTARAASAATVLLIPDAALQRIAEVHPALWRAVSELVYGQLDTIVHLAAQLLALGPRGRIAARLLTFAAGGEVALSQSDLAEMCGLSRKATNAHLAALERAGAIARGYGRIAIIDAGALRRLAA</sequence>
<feature type="domain" description="Cyclic nucleotide-binding" evidence="4">
    <location>
        <begin position="12"/>
        <end position="114"/>
    </location>
</feature>
<dbReference type="Pfam" id="PF00027">
    <property type="entry name" value="cNMP_binding"/>
    <property type="match status" value="1"/>
</dbReference>
<comment type="caution">
    <text evidence="6">The sequence shown here is derived from an EMBL/GenBank/DDBJ whole genome shotgun (WGS) entry which is preliminary data.</text>
</comment>
<dbReference type="InterPro" id="IPR018490">
    <property type="entry name" value="cNMP-bd_dom_sf"/>
</dbReference>
<dbReference type="InterPro" id="IPR012318">
    <property type="entry name" value="HTH_CRP"/>
</dbReference>
<dbReference type="PROSITE" id="PS50042">
    <property type="entry name" value="CNMP_BINDING_3"/>
    <property type="match status" value="1"/>
</dbReference>
<dbReference type="SMART" id="SM00419">
    <property type="entry name" value="HTH_CRP"/>
    <property type="match status" value="1"/>
</dbReference>
<dbReference type="InterPro" id="IPR000595">
    <property type="entry name" value="cNMP-bd_dom"/>
</dbReference>
<dbReference type="SUPFAM" id="SSF46785">
    <property type="entry name" value="Winged helix' DNA-binding domain"/>
    <property type="match status" value="1"/>
</dbReference>
<dbReference type="Gene3D" id="2.60.120.10">
    <property type="entry name" value="Jelly Rolls"/>
    <property type="match status" value="1"/>
</dbReference>
<keyword evidence="3" id="KW-0804">Transcription</keyword>
<evidence type="ECO:0000256" key="3">
    <source>
        <dbReference type="ARBA" id="ARBA00023163"/>
    </source>
</evidence>
<dbReference type="InterPro" id="IPR050397">
    <property type="entry name" value="Env_Response_Regulators"/>
</dbReference>
<evidence type="ECO:0000313" key="7">
    <source>
        <dbReference type="Proteomes" id="UP001165565"/>
    </source>
</evidence>
<dbReference type="SMART" id="SM00100">
    <property type="entry name" value="cNMP"/>
    <property type="match status" value="1"/>
</dbReference>
<dbReference type="GO" id="GO:0003677">
    <property type="term" value="F:DNA binding"/>
    <property type="evidence" value="ECO:0007669"/>
    <property type="project" value="UniProtKB-KW"/>
</dbReference>
<evidence type="ECO:0000259" key="4">
    <source>
        <dbReference type="PROSITE" id="PS50042"/>
    </source>
</evidence>
<evidence type="ECO:0000256" key="2">
    <source>
        <dbReference type="ARBA" id="ARBA00023125"/>
    </source>
</evidence>
<accession>A0AA41ZA62</accession>
<dbReference type="InterPro" id="IPR014710">
    <property type="entry name" value="RmlC-like_jellyroll"/>
</dbReference>
<dbReference type="InterPro" id="IPR036388">
    <property type="entry name" value="WH-like_DNA-bd_sf"/>
</dbReference>
<dbReference type="Pfam" id="PF13545">
    <property type="entry name" value="HTH_Crp_2"/>
    <property type="match status" value="1"/>
</dbReference>
<gene>
    <name evidence="6" type="ORF">NEE01_13755</name>
</gene>
<dbReference type="GO" id="GO:0005829">
    <property type="term" value="C:cytosol"/>
    <property type="evidence" value="ECO:0007669"/>
    <property type="project" value="TreeGrafter"/>
</dbReference>
<evidence type="ECO:0000259" key="5">
    <source>
        <dbReference type="PROSITE" id="PS51063"/>
    </source>
</evidence>
<dbReference type="Gene3D" id="1.10.10.10">
    <property type="entry name" value="Winged helix-like DNA-binding domain superfamily/Winged helix DNA-binding domain"/>
    <property type="match status" value="1"/>
</dbReference>
<dbReference type="EMBL" id="JANFAV010000009">
    <property type="protein sequence ID" value="MCW6535844.1"/>
    <property type="molecule type" value="Genomic_DNA"/>
</dbReference>
<organism evidence="6 7">
    <name type="scientific">Sphingomonas lycopersici</name>
    <dbReference type="NCBI Taxonomy" id="2951807"/>
    <lineage>
        <taxon>Bacteria</taxon>
        <taxon>Pseudomonadati</taxon>
        <taxon>Pseudomonadota</taxon>
        <taxon>Alphaproteobacteria</taxon>
        <taxon>Sphingomonadales</taxon>
        <taxon>Sphingomonadaceae</taxon>
        <taxon>Sphingomonas</taxon>
    </lineage>
</organism>
<dbReference type="AlphaFoldDB" id="A0AA41ZA62"/>
<dbReference type="PROSITE" id="PS51063">
    <property type="entry name" value="HTH_CRP_2"/>
    <property type="match status" value="1"/>
</dbReference>
<dbReference type="PANTHER" id="PTHR24567:SF74">
    <property type="entry name" value="HTH-TYPE TRANSCRIPTIONAL REGULATOR ARCR"/>
    <property type="match status" value="1"/>
</dbReference>
<evidence type="ECO:0000256" key="1">
    <source>
        <dbReference type="ARBA" id="ARBA00023015"/>
    </source>
</evidence>
<feature type="domain" description="HTH crp-type" evidence="5">
    <location>
        <begin position="146"/>
        <end position="209"/>
    </location>
</feature>
<keyword evidence="1" id="KW-0805">Transcription regulation</keyword>
<dbReference type="SUPFAM" id="SSF51206">
    <property type="entry name" value="cAMP-binding domain-like"/>
    <property type="match status" value="1"/>
</dbReference>
<keyword evidence="2" id="KW-0238">DNA-binding</keyword>
<dbReference type="InterPro" id="IPR036390">
    <property type="entry name" value="WH_DNA-bd_sf"/>
</dbReference>
<name>A0AA41ZA62_9SPHN</name>
<dbReference type="CDD" id="cd00038">
    <property type="entry name" value="CAP_ED"/>
    <property type="match status" value="1"/>
</dbReference>
<dbReference type="Proteomes" id="UP001165565">
    <property type="component" value="Unassembled WGS sequence"/>
</dbReference>
<protein>
    <submittedName>
        <fullName evidence="6">Crp/Fnr family transcriptional regulator</fullName>
    </submittedName>
</protein>
<dbReference type="PANTHER" id="PTHR24567">
    <property type="entry name" value="CRP FAMILY TRANSCRIPTIONAL REGULATORY PROTEIN"/>
    <property type="match status" value="1"/>
</dbReference>
<dbReference type="RefSeq" id="WP_179513395.1">
    <property type="nucleotide sequence ID" value="NZ_JANFAV010000009.1"/>
</dbReference>
<reference evidence="6" key="1">
    <citation type="submission" date="2022-06" db="EMBL/GenBank/DDBJ databases">
        <title>Sphingomonas sp. nov. isolated from rhizosphere soil of tomato.</title>
        <authorList>
            <person name="Dong H."/>
            <person name="Gao R."/>
        </authorList>
    </citation>
    <scope>NUCLEOTIDE SEQUENCE</scope>
    <source>
        <strain evidence="6">MMSM24</strain>
    </source>
</reference>
<evidence type="ECO:0000313" key="6">
    <source>
        <dbReference type="EMBL" id="MCW6535844.1"/>
    </source>
</evidence>
<proteinExistence type="predicted"/>
<keyword evidence="7" id="KW-1185">Reference proteome</keyword>